<comment type="caution">
    <text evidence="1">The sequence shown here is derived from an EMBL/GenBank/DDBJ whole genome shotgun (WGS) entry which is preliminary data.</text>
</comment>
<accession>A0AAP0HYN2</accession>
<gene>
    <name evidence="1" type="ORF">Sjap_020016</name>
</gene>
<dbReference type="AlphaFoldDB" id="A0AAP0HYN2"/>
<organism evidence="1 2">
    <name type="scientific">Stephania japonica</name>
    <dbReference type="NCBI Taxonomy" id="461633"/>
    <lineage>
        <taxon>Eukaryota</taxon>
        <taxon>Viridiplantae</taxon>
        <taxon>Streptophyta</taxon>
        <taxon>Embryophyta</taxon>
        <taxon>Tracheophyta</taxon>
        <taxon>Spermatophyta</taxon>
        <taxon>Magnoliopsida</taxon>
        <taxon>Ranunculales</taxon>
        <taxon>Menispermaceae</taxon>
        <taxon>Menispermoideae</taxon>
        <taxon>Cissampelideae</taxon>
        <taxon>Stephania</taxon>
    </lineage>
</organism>
<proteinExistence type="predicted"/>
<evidence type="ECO:0000313" key="2">
    <source>
        <dbReference type="Proteomes" id="UP001417504"/>
    </source>
</evidence>
<keyword evidence="2" id="KW-1185">Reference proteome</keyword>
<evidence type="ECO:0000313" key="1">
    <source>
        <dbReference type="EMBL" id="KAK9102762.1"/>
    </source>
</evidence>
<protein>
    <submittedName>
        <fullName evidence="1">Uncharacterized protein</fullName>
    </submittedName>
</protein>
<dbReference type="EMBL" id="JBBNAE010000008">
    <property type="protein sequence ID" value="KAK9102762.1"/>
    <property type="molecule type" value="Genomic_DNA"/>
</dbReference>
<reference evidence="1 2" key="1">
    <citation type="submission" date="2024-01" db="EMBL/GenBank/DDBJ databases">
        <title>Genome assemblies of Stephania.</title>
        <authorList>
            <person name="Yang L."/>
        </authorList>
    </citation>
    <scope>NUCLEOTIDE SEQUENCE [LARGE SCALE GENOMIC DNA]</scope>
    <source>
        <strain evidence="1">QJT</strain>
        <tissue evidence="1">Leaf</tissue>
    </source>
</reference>
<name>A0AAP0HYN2_9MAGN</name>
<sequence length="88" mass="9674">MGRQRWRMPEDAPRVRKNRILELGVLVPDSGNELHILGKGQDRSIGSALPNRQVIRDLGKVRGASDGYSGILLRVGGRLSLATTSDLR</sequence>
<dbReference type="Proteomes" id="UP001417504">
    <property type="component" value="Unassembled WGS sequence"/>
</dbReference>